<accession>A0A0W8E1K9</accession>
<keyword evidence="4" id="KW-0479">Metal-binding</keyword>
<evidence type="ECO:0000313" key="8">
    <source>
        <dbReference type="EMBL" id="KUG02494.1"/>
    </source>
</evidence>
<comment type="similarity">
    <text evidence="2">Belongs to the beta-class carbonic anhydrase family.</text>
</comment>
<dbReference type="Pfam" id="PF00484">
    <property type="entry name" value="Pro_CA"/>
    <property type="match status" value="1"/>
</dbReference>
<dbReference type="GO" id="GO:0004089">
    <property type="term" value="F:carbonate dehydratase activity"/>
    <property type="evidence" value="ECO:0007669"/>
    <property type="project" value="UniProtKB-EC"/>
</dbReference>
<keyword evidence="6 8" id="KW-0456">Lyase</keyword>
<evidence type="ECO:0000256" key="4">
    <source>
        <dbReference type="ARBA" id="ARBA00022723"/>
    </source>
</evidence>
<dbReference type="SMART" id="SM00947">
    <property type="entry name" value="Pro_CA"/>
    <property type="match status" value="1"/>
</dbReference>
<evidence type="ECO:0000256" key="1">
    <source>
        <dbReference type="ARBA" id="ARBA00001947"/>
    </source>
</evidence>
<dbReference type="InterPro" id="IPR001765">
    <property type="entry name" value="Carbonic_anhydrase"/>
</dbReference>
<name>A0A0W8E1K9_9ZZZZ</name>
<evidence type="ECO:0000256" key="2">
    <source>
        <dbReference type="ARBA" id="ARBA00006217"/>
    </source>
</evidence>
<evidence type="ECO:0000256" key="5">
    <source>
        <dbReference type="ARBA" id="ARBA00022833"/>
    </source>
</evidence>
<reference evidence="8" key="1">
    <citation type="journal article" date="2015" name="Proc. Natl. Acad. Sci. U.S.A.">
        <title>Networks of energetic and metabolic interactions define dynamics in microbial communities.</title>
        <authorList>
            <person name="Embree M."/>
            <person name="Liu J.K."/>
            <person name="Al-Bassam M.M."/>
            <person name="Zengler K."/>
        </authorList>
    </citation>
    <scope>NUCLEOTIDE SEQUENCE</scope>
</reference>
<proteinExistence type="inferred from homology"/>
<comment type="cofactor">
    <cofactor evidence="1">
        <name>Zn(2+)</name>
        <dbReference type="ChEBI" id="CHEBI:29105"/>
    </cofactor>
</comment>
<evidence type="ECO:0000256" key="6">
    <source>
        <dbReference type="ARBA" id="ARBA00023239"/>
    </source>
</evidence>
<sequence length="231" mass="25217">MSHEKVVVDYEVLIKELEEGLDAFVQDFPLDNFKKGDYKQYPVITLLACSDSRVPGNMLGSLFNRVFSIENIGNQVKTGEGSILYGLLHLGTPFMIVSGHSDCGAIKAASSDFSGEPDALKKELEVVKESLAQGTKAFAGTLSDDDKVKYTQLGELNVDIQIDYLLDNPEVKALVDKKELYILGAMLDLHDVYGGGYAKTYLSNINGEKDPDVIKGFSELGSLPAKANRLT</sequence>
<organism evidence="8">
    <name type="scientific">hydrocarbon metagenome</name>
    <dbReference type="NCBI Taxonomy" id="938273"/>
    <lineage>
        <taxon>unclassified sequences</taxon>
        <taxon>metagenomes</taxon>
        <taxon>ecological metagenomes</taxon>
    </lineage>
</organism>
<comment type="catalytic activity">
    <reaction evidence="7">
        <text>hydrogencarbonate + H(+) = CO2 + H2O</text>
        <dbReference type="Rhea" id="RHEA:10748"/>
        <dbReference type="ChEBI" id="CHEBI:15377"/>
        <dbReference type="ChEBI" id="CHEBI:15378"/>
        <dbReference type="ChEBI" id="CHEBI:16526"/>
        <dbReference type="ChEBI" id="CHEBI:17544"/>
        <dbReference type="EC" id="4.2.1.1"/>
    </reaction>
</comment>
<evidence type="ECO:0000256" key="7">
    <source>
        <dbReference type="ARBA" id="ARBA00048348"/>
    </source>
</evidence>
<dbReference type="SUPFAM" id="SSF53056">
    <property type="entry name" value="beta-carbonic anhydrase, cab"/>
    <property type="match status" value="1"/>
</dbReference>
<dbReference type="AlphaFoldDB" id="A0A0W8E1K9"/>
<gene>
    <name evidence="8" type="ORF">ASZ90_020126</name>
</gene>
<dbReference type="PANTHER" id="PTHR11002">
    <property type="entry name" value="CARBONIC ANHYDRASE"/>
    <property type="match status" value="1"/>
</dbReference>
<dbReference type="GO" id="GO:0008270">
    <property type="term" value="F:zinc ion binding"/>
    <property type="evidence" value="ECO:0007669"/>
    <property type="project" value="InterPro"/>
</dbReference>
<dbReference type="Gene3D" id="3.40.1050.10">
    <property type="entry name" value="Carbonic anhydrase"/>
    <property type="match status" value="1"/>
</dbReference>
<dbReference type="InterPro" id="IPR036874">
    <property type="entry name" value="Carbonic_anhydrase_sf"/>
</dbReference>
<keyword evidence="5" id="KW-0862">Zinc</keyword>
<evidence type="ECO:0000256" key="3">
    <source>
        <dbReference type="ARBA" id="ARBA00012925"/>
    </source>
</evidence>
<dbReference type="EMBL" id="LNQE01001918">
    <property type="protein sequence ID" value="KUG02494.1"/>
    <property type="molecule type" value="Genomic_DNA"/>
</dbReference>
<dbReference type="EC" id="4.2.1.1" evidence="3"/>
<dbReference type="PANTHER" id="PTHR11002:SF76">
    <property type="entry name" value="CARBONIC ANHYDRASE"/>
    <property type="match status" value="1"/>
</dbReference>
<comment type="caution">
    <text evidence="8">The sequence shown here is derived from an EMBL/GenBank/DDBJ whole genome shotgun (WGS) entry which is preliminary data.</text>
</comment>
<protein>
    <recommendedName>
        <fullName evidence="3">carbonic anhydrase</fullName>
        <ecNumber evidence="3">4.2.1.1</ecNumber>
    </recommendedName>
</protein>